<reference evidence="3 4" key="1">
    <citation type="submission" date="2016-03" db="EMBL/GenBank/DDBJ databases">
        <title>Deep-sea bacteria in the southern Pacific.</title>
        <authorList>
            <person name="Tang K."/>
        </authorList>
    </citation>
    <scope>NUCLEOTIDE SEQUENCE [LARGE SCALE GENOMIC DNA]</scope>
    <source>
        <strain evidence="3 4">JLT2016</strain>
    </source>
</reference>
<dbReference type="PROSITE" id="PS50914">
    <property type="entry name" value="BON"/>
    <property type="match status" value="1"/>
</dbReference>
<protein>
    <submittedName>
        <fullName evidence="3">Putative phospholipid-binding protein</fullName>
    </submittedName>
</protein>
<dbReference type="KEGG" id="tpro:Ga0080559_TMP3288"/>
<name>A0A1U7D7E1_9RHOB</name>
<feature type="compositionally biased region" description="Basic and acidic residues" evidence="1">
    <location>
        <begin position="1"/>
        <end position="15"/>
    </location>
</feature>
<feature type="domain" description="BON" evidence="2">
    <location>
        <begin position="51"/>
        <end position="119"/>
    </location>
</feature>
<evidence type="ECO:0000259" key="2">
    <source>
        <dbReference type="PROSITE" id="PS50914"/>
    </source>
</evidence>
<dbReference type="InterPro" id="IPR051686">
    <property type="entry name" value="Lipoprotein_DolP"/>
</dbReference>
<gene>
    <name evidence="3" type="ORF">Ga0080559_TMP3288</name>
</gene>
<organism evidence="3 4">
    <name type="scientific">Salipiger profundus</name>
    <dbReference type="NCBI Taxonomy" id="1229727"/>
    <lineage>
        <taxon>Bacteria</taxon>
        <taxon>Pseudomonadati</taxon>
        <taxon>Pseudomonadota</taxon>
        <taxon>Alphaproteobacteria</taxon>
        <taxon>Rhodobacterales</taxon>
        <taxon>Roseobacteraceae</taxon>
        <taxon>Salipiger</taxon>
    </lineage>
</organism>
<dbReference type="Proteomes" id="UP000186559">
    <property type="component" value="Chromosome"/>
</dbReference>
<evidence type="ECO:0000313" key="4">
    <source>
        <dbReference type="Proteomes" id="UP000186559"/>
    </source>
</evidence>
<evidence type="ECO:0000313" key="3">
    <source>
        <dbReference type="EMBL" id="APX24084.1"/>
    </source>
</evidence>
<dbReference type="Gene3D" id="3.30.1340.30">
    <property type="match status" value="1"/>
</dbReference>
<dbReference type="EMBL" id="CP014796">
    <property type="protein sequence ID" value="APX24084.1"/>
    <property type="molecule type" value="Genomic_DNA"/>
</dbReference>
<accession>A0A1U7D7E1</accession>
<feature type="region of interest" description="Disordered" evidence="1">
    <location>
        <begin position="1"/>
        <end position="54"/>
    </location>
</feature>
<keyword evidence="4" id="KW-1185">Reference proteome</keyword>
<sequence>MSQETKQAEKTEKTVFSEFAEPSRPGGYEGVRQPIEVGDPASVPADGARPADDELKQAVSRALQSDGRLEGQNIETRSSAGNVELTGRVELEFQRTLAAAIAAAVPGTLSVKNQLKVAEI</sequence>
<dbReference type="STRING" id="1229727.Ga0080559_TMP3288"/>
<dbReference type="AlphaFoldDB" id="A0A1U7D7E1"/>
<dbReference type="RefSeq" id="WP_076624017.1">
    <property type="nucleotide sequence ID" value="NZ_BMEW01000001.1"/>
</dbReference>
<dbReference type="InterPro" id="IPR007055">
    <property type="entry name" value="BON_dom"/>
</dbReference>
<proteinExistence type="predicted"/>
<dbReference type="Pfam" id="PF04972">
    <property type="entry name" value="BON"/>
    <property type="match status" value="1"/>
</dbReference>
<dbReference type="PANTHER" id="PTHR34606">
    <property type="entry name" value="BON DOMAIN-CONTAINING PROTEIN"/>
    <property type="match status" value="1"/>
</dbReference>
<evidence type="ECO:0000256" key="1">
    <source>
        <dbReference type="SAM" id="MobiDB-lite"/>
    </source>
</evidence>
<dbReference type="PANTHER" id="PTHR34606:SF15">
    <property type="entry name" value="BON DOMAIN-CONTAINING PROTEIN"/>
    <property type="match status" value="1"/>
</dbReference>